<evidence type="ECO:0000313" key="1">
    <source>
        <dbReference type="EMBL" id="KAK5787026.1"/>
    </source>
</evidence>
<accession>A0ABR0N963</accession>
<dbReference type="InterPro" id="IPR001611">
    <property type="entry name" value="Leu-rich_rpt"/>
</dbReference>
<dbReference type="InterPro" id="IPR032675">
    <property type="entry name" value="LRR_dom_sf"/>
</dbReference>
<dbReference type="PANTHER" id="PTHR47186:SF63">
    <property type="entry name" value="C-JID DOMAIN-CONTAINING PROTEIN"/>
    <property type="match status" value="1"/>
</dbReference>
<dbReference type="EMBL" id="JARKNE010000011">
    <property type="protein sequence ID" value="KAK5787026.1"/>
    <property type="molecule type" value="Genomic_DNA"/>
</dbReference>
<comment type="caution">
    <text evidence="1">The sequence shown here is derived from an EMBL/GenBank/DDBJ whole genome shotgun (WGS) entry which is preliminary data.</text>
</comment>
<dbReference type="Gene3D" id="3.80.10.10">
    <property type="entry name" value="Ribonuclease Inhibitor"/>
    <property type="match status" value="2"/>
</dbReference>
<evidence type="ECO:0000313" key="2">
    <source>
        <dbReference type="Proteomes" id="UP001358586"/>
    </source>
</evidence>
<gene>
    <name evidence="1" type="ORF">PVK06_041677</name>
</gene>
<dbReference type="Pfam" id="PF00560">
    <property type="entry name" value="LRR_1"/>
    <property type="match status" value="1"/>
</dbReference>
<keyword evidence="2" id="KW-1185">Reference proteome</keyword>
<reference evidence="1 2" key="1">
    <citation type="submission" date="2023-03" db="EMBL/GenBank/DDBJ databases">
        <title>WGS of Gossypium arboreum.</title>
        <authorList>
            <person name="Yu D."/>
        </authorList>
    </citation>
    <scope>NUCLEOTIDE SEQUENCE [LARGE SCALE GENOMIC DNA]</scope>
    <source>
        <tissue evidence="1">Leaf</tissue>
    </source>
</reference>
<dbReference type="Proteomes" id="UP001358586">
    <property type="component" value="Chromosome 11"/>
</dbReference>
<sequence length="414" mass="45728">MEGCTRLVDVHPSIGVLKNLKLLNLRDCKSLRSLPTKIGMESLETLILSGCSNLIRFSEIDGKMEHLKTLDLSGCYKIKHLPVSLQQVEFLEGLDLSETSITEPPSFIFHLKNIKILSFSGRKGPSNKSRPNLPSLFKVIQGRMNPMARMLPLLSGLSSLRMLNLRDCNLCEGDIPRDISGLSCLMNLDLSGNNSISIPASLTRLSKLWFLDLSNCNMCTLGEADIHRLSSLSYLYLGGNNFITIPLALTQLCSLKLLGLSNCIELKFLPDLLTSIADVRIDGCASLEVVASPSKVCNLVDEASVKAINCFKLAENIHALTLLKKHLKNGLANKKVTLQLRYPFRKIVNGLELLLAALLSIMMLQGMMRISVVVHLSIAEILNKPAVMDLFFEVEIVDRLMGAAGWWVKDLTSP</sequence>
<dbReference type="SUPFAM" id="SSF52058">
    <property type="entry name" value="L domain-like"/>
    <property type="match status" value="1"/>
</dbReference>
<organism evidence="1 2">
    <name type="scientific">Gossypium arboreum</name>
    <name type="common">Tree cotton</name>
    <name type="synonym">Gossypium nanking</name>
    <dbReference type="NCBI Taxonomy" id="29729"/>
    <lineage>
        <taxon>Eukaryota</taxon>
        <taxon>Viridiplantae</taxon>
        <taxon>Streptophyta</taxon>
        <taxon>Embryophyta</taxon>
        <taxon>Tracheophyta</taxon>
        <taxon>Spermatophyta</taxon>
        <taxon>Magnoliopsida</taxon>
        <taxon>eudicotyledons</taxon>
        <taxon>Gunneridae</taxon>
        <taxon>Pentapetalae</taxon>
        <taxon>rosids</taxon>
        <taxon>malvids</taxon>
        <taxon>Malvales</taxon>
        <taxon>Malvaceae</taxon>
        <taxon>Malvoideae</taxon>
        <taxon>Gossypium</taxon>
    </lineage>
</organism>
<name>A0ABR0N963_GOSAR</name>
<proteinExistence type="predicted"/>
<protein>
    <submittedName>
        <fullName evidence="1">Uncharacterized protein</fullName>
    </submittedName>
</protein>
<dbReference type="PANTHER" id="PTHR47186">
    <property type="entry name" value="LEUCINE-RICH REPEAT-CONTAINING PROTEIN 57"/>
    <property type="match status" value="1"/>
</dbReference>